<dbReference type="AlphaFoldDB" id="A0A089QFV3"/>
<dbReference type="RefSeq" id="WP_044005780.1">
    <property type="nucleotide sequence ID" value="NZ_CP007648.1"/>
</dbReference>
<keyword evidence="1" id="KW-0614">Plasmid</keyword>
<geneLocation type="plasmid" evidence="1 2">
    <name>pMP1046B</name>
</geneLocation>
<proteinExistence type="predicted"/>
<accession>A0A089QFV3</accession>
<sequence length="126" mass="14349">MKKINGLKIANVITIIGVVCLGVSSHEYIKQNKQLKKENLHQETVIKKQEKELTYNVKNLDLQSGNIIKTKKFTLEYYDDNQKDFHIVLYPNDKNLRVVSEQGQGAKGVEIESVPSDFKGTTTIIQ</sequence>
<protein>
    <submittedName>
        <fullName evidence="1">Putative membrane protein</fullName>
    </submittedName>
</protein>
<evidence type="ECO:0000313" key="1">
    <source>
        <dbReference type="EMBL" id="AIR11635.1"/>
    </source>
</evidence>
<dbReference type="EMBL" id="CP007648">
    <property type="protein sequence ID" value="AIR11635.1"/>
    <property type="molecule type" value="Genomic_DNA"/>
</dbReference>
<gene>
    <name evidence="1" type="ORF">LSJ_3015</name>
</gene>
<reference evidence="1 2" key="1">
    <citation type="journal article" date="2014" name="BMC Genomics">
        <title>Unusual genome complexity in Lactobacillus salivarius JCM1046.</title>
        <authorList>
            <person name="Raftis E.J."/>
            <person name="Forde B.M."/>
            <person name="Claesson M.J."/>
            <person name="O'Toole P.W."/>
        </authorList>
    </citation>
    <scope>NUCLEOTIDE SEQUENCE [LARGE SCALE GENOMIC DNA]</scope>
    <source>
        <strain evidence="1 2">JCM1046</strain>
        <plasmid evidence="1 2">pMP1046B</plasmid>
    </source>
</reference>
<evidence type="ECO:0000313" key="2">
    <source>
        <dbReference type="Proteomes" id="UP000029488"/>
    </source>
</evidence>
<dbReference type="Proteomes" id="UP000029488">
    <property type="component" value="Plasmid pMP1046B"/>
</dbReference>
<organism evidence="1 2">
    <name type="scientific">Ligilactobacillus salivarius</name>
    <dbReference type="NCBI Taxonomy" id="1624"/>
    <lineage>
        <taxon>Bacteria</taxon>
        <taxon>Bacillati</taxon>
        <taxon>Bacillota</taxon>
        <taxon>Bacilli</taxon>
        <taxon>Lactobacillales</taxon>
        <taxon>Lactobacillaceae</taxon>
        <taxon>Ligilactobacillus</taxon>
    </lineage>
</organism>
<dbReference type="KEGG" id="lsj:LSJ_3015"/>
<name>A0A089QFV3_9LACO</name>